<feature type="transmembrane region" description="Helical" evidence="8">
    <location>
        <begin position="16"/>
        <end position="36"/>
    </location>
</feature>
<keyword evidence="4" id="KW-0804">Transcription</keyword>
<dbReference type="InterPro" id="IPR036638">
    <property type="entry name" value="HLH_DNA-bd_sf"/>
</dbReference>
<evidence type="ECO:0000313" key="10">
    <source>
        <dbReference type="Proteomes" id="UP000694864"/>
    </source>
</evidence>
<dbReference type="CDD" id="cd11393">
    <property type="entry name" value="bHLH_AtbHLH_like"/>
    <property type="match status" value="1"/>
</dbReference>
<dbReference type="GeneID" id="104733789"/>
<keyword evidence="8" id="KW-0472">Membrane</keyword>
<keyword evidence="2" id="KW-0805">Transcription regulation</keyword>
<protein>
    <submittedName>
        <fullName evidence="11">Transcription factor bHLH041</fullName>
    </submittedName>
</protein>
<dbReference type="Proteomes" id="UP000694864">
    <property type="component" value="Chromosome 2"/>
</dbReference>
<reference evidence="11" key="2">
    <citation type="submission" date="2025-08" db="UniProtKB">
        <authorList>
            <consortium name="RefSeq"/>
        </authorList>
    </citation>
    <scope>IDENTIFICATION</scope>
    <source>
        <tissue evidence="11">Leaf</tissue>
    </source>
</reference>
<evidence type="ECO:0000256" key="3">
    <source>
        <dbReference type="ARBA" id="ARBA00023125"/>
    </source>
</evidence>
<dbReference type="Pfam" id="PF23132">
    <property type="entry name" value="DUF7049"/>
    <property type="match status" value="1"/>
</dbReference>
<dbReference type="SUPFAM" id="SSF47459">
    <property type="entry name" value="HLH, helix-loop-helix DNA-binding domain"/>
    <property type="match status" value="1"/>
</dbReference>
<evidence type="ECO:0000256" key="2">
    <source>
        <dbReference type="ARBA" id="ARBA00023015"/>
    </source>
</evidence>
<evidence type="ECO:0000256" key="1">
    <source>
        <dbReference type="ARBA" id="ARBA00004123"/>
    </source>
</evidence>
<dbReference type="Pfam" id="PF00010">
    <property type="entry name" value="HLH"/>
    <property type="match status" value="1"/>
</dbReference>
<feature type="compositionally biased region" description="Low complexity" evidence="7">
    <location>
        <begin position="182"/>
        <end position="192"/>
    </location>
</feature>
<evidence type="ECO:0000256" key="8">
    <source>
        <dbReference type="SAM" id="Phobius"/>
    </source>
</evidence>
<sequence>MDAFFLMDDSNTRKQLIASLAHAFGCVYVCLWSYYFPRPSNYLISMDAFYNEASQEPPSSSSSSSSRSLARSLLLEYRQSLIPLHNGHVPSMAFMNNLPYVEIRQQEIQRLPYNDAQRLFYQEAKIQTVIFMGCRSGEIELGMTYDAANMKIEESLREWFPEDFNRNSSPINSDYLRPPRHPSTSSSSLSPNNVSEYSSLLFPLIPKPSTTTDAVNAPVHQLLAPINMIHQQLQQQEPLFRNREREEEAMTQAILAVLRGSSSPPSTSSSPLRKGRATAFKRYYCMISGGGRVPPPSMRKQSMMKRAITFYNRLNIQRRERFVRENATMAGDGSGGSGGAGRSPSTTQLHHMISERKRREKLNESFQALRSLLPPGTKKDKASVLTIAREQLSSLQGEISKLLKRNRELEAKLAGEREIGNDLQPDERFNICIRHIPESTSRERMLDLRVVLREDIISVDDLMIRLLEFLKQINNVSLVSIEARSRARDSSVVLVSLRLKIEGEWDESAFQEAVRRVVADLAH</sequence>
<keyword evidence="8" id="KW-1133">Transmembrane helix</keyword>
<feature type="region of interest" description="Disordered" evidence="7">
    <location>
        <begin position="328"/>
        <end position="358"/>
    </location>
</feature>
<reference evidence="10" key="1">
    <citation type="journal article" date="2014" name="Nat. Commun.">
        <title>The emerging biofuel crop Camelina sativa retains a highly undifferentiated hexaploid genome structure.</title>
        <authorList>
            <person name="Kagale S."/>
            <person name="Koh C."/>
            <person name="Nixon J."/>
            <person name="Bollina V."/>
            <person name="Clarke W.E."/>
            <person name="Tuteja R."/>
            <person name="Spillane C."/>
            <person name="Robinson S.J."/>
            <person name="Links M.G."/>
            <person name="Clarke C."/>
            <person name="Higgins E.E."/>
            <person name="Huebert T."/>
            <person name="Sharpe A.G."/>
            <person name="Parkin I.A."/>
        </authorList>
    </citation>
    <scope>NUCLEOTIDE SEQUENCE [LARGE SCALE GENOMIC DNA]</scope>
    <source>
        <strain evidence="10">cv. DH55</strain>
    </source>
</reference>
<feature type="region of interest" description="Disordered" evidence="7">
    <location>
        <begin position="170"/>
        <end position="192"/>
    </location>
</feature>
<keyword evidence="6" id="KW-0175">Coiled coil</keyword>
<evidence type="ECO:0000256" key="6">
    <source>
        <dbReference type="SAM" id="Coils"/>
    </source>
</evidence>
<dbReference type="SMART" id="SM00353">
    <property type="entry name" value="HLH"/>
    <property type="match status" value="1"/>
</dbReference>
<dbReference type="RefSeq" id="XP_010451641.1">
    <property type="nucleotide sequence ID" value="XM_010453339.2"/>
</dbReference>
<evidence type="ECO:0000256" key="4">
    <source>
        <dbReference type="ARBA" id="ARBA00023163"/>
    </source>
</evidence>
<keyword evidence="10" id="KW-1185">Reference proteome</keyword>
<comment type="subcellular location">
    <subcellularLocation>
        <location evidence="1">Nucleus</location>
    </subcellularLocation>
</comment>
<dbReference type="PANTHER" id="PTHR46665:SF1">
    <property type="entry name" value="SPERMATOGENESIS- AND OOGENESIS-SPECIFIC BASIC HELIX-LOOP-HELIX-CONTAINING PROTEIN 1"/>
    <property type="match status" value="1"/>
</dbReference>
<name>A0ABM0V6I9_CAMSA</name>
<evidence type="ECO:0000256" key="5">
    <source>
        <dbReference type="ARBA" id="ARBA00023242"/>
    </source>
</evidence>
<dbReference type="InterPro" id="IPR045239">
    <property type="entry name" value="bHLH95_bHLH"/>
</dbReference>
<keyword evidence="3" id="KW-0238">DNA-binding</keyword>
<proteinExistence type="predicted"/>
<keyword evidence="5" id="KW-0539">Nucleus</keyword>
<dbReference type="InterPro" id="IPR055477">
    <property type="entry name" value="DUF7049"/>
</dbReference>
<feature type="compositionally biased region" description="Gly residues" evidence="7">
    <location>
        <begin position="332"/>
        <end position="341"/>
    </location>
</feature>
<dbReference type="Gene3D" id="4.10.280.10">
    <property type="entry name" value="Helix-loop-helix DNA-binding domain"/>
    <property type="match status" value="1"/>
</dbReference>
<organism evidence="10 11">
    <name type="scientific">Camelina sativa</name>
    <name type="common">False flax</name>
    <name type="synonym">Myagrum sativum</name>
    <dbReference type="NCBI Taxonomy" id="90675"/>
    <lineage>
        <taxon>Eukaryota</taxon>
        <taxon>Viridiplantae</taxon>
        <taxon>Streptophyta</taxon>
        <taxon>Embryophyta</taxon>
        <taxon>Tracheophyta</taxon>
        <taxon>Spermatophyta</taxon>
        <taxon>Magnoliopsida</taxon>
        <taxon>eudicotyledons</taxon>
        <taxon>Gunneridae</taxon>
        <taxon>Pentapetalae</taxon>
        <taxon>rosids</taxon>
        <taxon>malvids</taxon>
        <taxon>Brassicales</taxon>
        <taxon>Brassicaceae</taxon>
        <taxon>Camelineae</taxon>
        <taxon>Camelina</taxon>
    </lineage>
</organism>
<dbReference type="InterPro" id="IPR011598">
    <property type="entry name" value="bHLH_dom"/>
</dbReference>
<feature type="domain" description="BHLH" evidence="9">
    <location>
        <begin position="346"/>
        <end position="395"/>
    </location>
</feature>
<dbReference type="Pfam" id="PF23133">
    <property type="entry name" value="DUF7050"/>
    <property type="match status" value="1"/>
</dbReference>
<gene>
    <name evidence="11" type="primary">LOC104733789</name>
</gene>
<evidence type="ECO:0000313" key="11">
    <source>
        <dbReference type="RefSeq" id="XP_010451641.1"/>
    </source>
</evidence>
<dbReference type="InterPro" id="IPR055478">
    <property type="entry name" value="DUF7050"/>
</dbReference>
<dbReference type="PANTHER" id="PTHR46665">
    <property type="entry name" value="TRANSCRIPTION FACTOR BHLH041-RELATED-RELATED"/>
    <property type="match status" value="1"/>
</dbReference>
<dbReference type="InterPro" id="IPR044658">
    <property type="entry name" value="bHLH92/bHLH041-like"/>
</dbReference>
<evidence type="ECO:0000259" key="9">
    <source>
        <dbReference type="PROSITE" id="PS50888"/>
    </source>
</evidence>
<accession>A0ABM0V6I9</accession>
<keyword evidence="8" id="KW-0812">Transmembrane</keyword>
<feature type="coiled-coil region" evidence="6">
    <location>
        <begin position="385"/>
        <end position="419"/>
    </location>
</feature>
<dbReference type="PROSITE" id="PS50888">
    <property type="entry name" value="BHLH"/>
    <property type="match status" value="1"/>
</dbReference>
<evidence type="ECO:0000256" key="7">
    <source>
        <dbReference type="SAM" id="MobiDB-lite"/>
    </source>
</evidence>